<dbReference type="PANTHER" id="PTHR31009">
    <property type="entry name" value="S-ADENOSYL-L-METHIONINE:CARBOXYL METHYLTRANSFERASE FAMILY PROTEIN"/>
    <property type="match status" value="1"/>
</dbReference>
<dbReference type="InterPro" id="IPR005299">
    <property type="entry name" value="MeTrfase_7"/>
</dbReference>
<dbReference type="AlphaFoldDB" id="W9P395"/>
<feature type="compositionally biased region" description="Basic residues" evidence="1">
    <location>
        <begin position="392"/>
        <end position="401"/>
    </location>
</feature>
<dbReference type="GO" id="GO:0008168">
    <property type="term" value="F:methyltransferase activity"/>
    <property type="evidence" value="ECO:0007669"/>
    <property type="project" value="InterPro"/>
</dbReference>
<reference evidence="2" key="2">
    <citation type="submission" date="2012-05" db="EMBL/GenBank/DDBJ databases">
        <title>Annotation of the Genome Sequence of Fusarium oxysporum HDV247.</title>
        <authorList>
            <consortium name="The Broad Institute Genomics Platform"/>
            <person name="Ma L.-J."/>
            <person name="Corby-Kistler H."/>
            <person name="Broz K."/>
            <person name="Gale L.R."/>
            <person name="Jonkers W."/>
            <person name="O'Donnell K."/>
            <person name="Ploetz R."/>
            <person name="Steinberg C."/>
            <person name="Schwartz D.C."/>
            <person name="VanEtten H."/>
            <person name="Zhou S."/>
            <person name="Young S.K."/>
            <person name="Zeng Q."/>
            <person name="Gargeya S."/>
            <person name="Fitzgerald M."/>
            <person name="Abouelleil A."/>
            <person name="Alvarado L."/>
            <person name="Chapman S.B."/>
            <person name="Gainer-Dewar J."/>
            <person name="Goldberg J."/>
            <person name="Griggs A."/>
            <person name="Gujja S."/>
            <person name="Hansen M."/>
            <person name="Howarth C."/>
            <person name="Imamovic A."/>
            <person name="Ireland A."/>
            <person name="Larimer J."/>
            <person name="McCowan C."/>
            <person name="Murphy C."/>
            <person name="Pearson M."/>
            <person name="Poon T.W."/>
            <person name="Priest M."/>
            <person name="Roberts A."/>
            <person name="Saif S."/>
            <person name="Shea T."/>
            <person name="Sykes S."/>
            <person name="Wortman J."/>
            <person name="Nusbaum C."/>
            <person name="Birren B."/>
        </authorList>
    </citation>
    <scope>NUCLEOTIDE SEQUENCE</scope>
    <source>
        <strain evidence="2">HDV247</strain>
    </source>
</reference>
<feature type="compositionally biased region" description="Polar residues" evidence="1">
    <location>
        <begin position="350"/>
        <end position="368"/>
    </location>
</feature>
<dbReference type="Gene3D" id="3.40.50.150">
    <property type="entry name" value="Vaccinia Virus protein VP39"/>
    <property type="match status" value="1"/>
</dbReference>
<organism evidence="2">
    <name type="scientific">Fusarium oxysporum f. sp. pisi HDV247</name>
    <dbReference type="NCBI Taxonomy" id="1080344"/>
    <lineage>
        <taxon>Eukaryota</taxon>
        <taxon>Fungi</taxon>
        <taxon>Dikarya</taxon>
        <taxon>Ascomycota</taxon>
        <taxon>Pezizomycotina</taxon>
        <taxon>Sordariomycetes</taxon>
        <taxon>Hypocreomycetidae</taxon>
        <taxon>Hypocreales</taxon>
        <taxon>Nectriaceae</taxon>
        <taxon>Fusarium</taxon>
        <taxon>Fusarium oxysporum species complex</taxon>
    </lineage>
</organism>
<feature type="compositionally biased region" description="Basic and acidic residues" evidence="1">
    <location>
        <begin position="313"/>
        <end position="335"/>
    </location>
</feature>
<protein>
    <submittedName>
        <fullName evidence="2">Uncharacterized protein</fullName>
    </submittedName>
</protein>
<dbReference type="Proteomes" id="UP000030751">
    <property type="component" value="Unassembled WGS sequence"/>
</dbReference>
<dbReference type="EMBL" id="JH650981">
    <property type="protein sequence ID" value="EXA34450.1"/>
    <property type="molecule type" value="Genomic_DNA"/>
</dbReference>
<evidence type="ECO:0000256" key="1">
    <source>
        <dbReference type="SAM" id="MobiDB-lite"/>
    </source>
</evidence>
<dbReference type="SUPFAM" id="SSF53335">
    <property type="entry name" value="S-adenosyl-L-methionine-dependent methyltransferases"/>
    <property type="match status" value="1"/>
</dbReference>
<dbReference type="InterPro" id="IPR029063">
    <property type="entry name" value="SAM-dependent_MTases_sf"/>
</dbReference>
<name>W9P395_FUSOX</name>
<evidence type="ECO:0000313" key="2">
    <source>
        <dbReference type="EMBL" id="EXA34450.1"/>
    </source>
</evidence>
<dbReference type="HOGENOM" id="CLU_061841_0_0_1"/>
<accession>W9P395</accession>
<reference evidence="2" key="1">
    <citation type="submission" date="2011-10" db="EMBL/GenBank/DDBJ databases">
        <title>The Genome Sequence of Fusarium oxysporum HDV247.</title>
        <authorList>
            <consortium name="The Broad Institute Genome Sequencing Platform"/>
            <person name="Ma L.-J."/>
            <person name="Gale L.R."/>
            <person name="Schwartz D.C."/>
            <person name="Zhou S."/>
            <person name="Corby-Kistler H."/>
            <person name="Young S.K."/>
            <person name="Zeng Q."/>
            <person name="Gargeya S."/>
            <person name="Fitzgerald M."/>
            <person name="Haas B."/>
            <person name="Abouelleil A."/>
            <person name="Alvarado L."/>
            <person name="Arachchi H.M."/>
            <person name="Berlin A."/>
            <person name="Brown A."/>
            <person name="Chapman S.B."/>
            <person name="Chen Z."/>
            <person name="Dunbar C."/>
            <person name="Freedman E."/>
            <person name="Gearin G."/>
            <person name="Goldberg J."/>
            <person name="Griggs A."/>
            <person name="Gujja S."/>
            <person name="Heiman D."/>
            <person name="Howarth C."/>
            <person name="Larson L."/>
            <person name="Lui A."/>
            <person name="MacDonald P.J.P."/>
            <person name="Montmayeur A."/>
            <person name="Murphy C."/>
            <person name="Neiman D."/>
            <person name="Pearson M."/>
            <person name="Priest M."/>
            <person name="Roberts A."/>
            <person name="Saif S."/>
            <person name="Shea T."/>
            <person name="Shenoy N."/>
            <person name="Sisk P."/>
            <person name="Stolte C."/>
            <person name="Sykes S."/>
            <person name="Wortman J."/>
            <person name="Nusbaum C."/>
            <person name="Birren B."/>
        </authorList>
    </citation>
    <scope>NUCLEOTIDE SEQUENCE [LARGE SCALE GENOMIC DNA]</scope>
    <source>
        <strain evidence="2">HDV247</strain>
    </source>
</reference>
<proteinExistence type="predicted"/>
<dbReference type="OrthoDB" id="1523883at2759"/>
<dbReference type="Pfam" id="PF03492">
    <property type="entry name" value="Methyltransf_7"/>
    <property type="match status" value="1"/>
</dbReference>
<gene>
    <name evidence="2" type="ORF">FOVG_14429</name>
</gene>
<sequence length="401" mass="44198">MKKLMLLRIRLLANYLSNLPNLSSATLVFNDTPFNDFSSLSRTINTNWSLLSQDGRLSINPLMVPQSFFGQVLPDDFVDAGFSFTALHWLQHMPSSFEPSDVARYADEDLVSFLSARHREIRPKGTLTLCIPCHGQIGVDPAVACLQASIRSLASTYHLDPSFTVRLPLYFRIMEEILASINAEPGKWVVKSHVTVPIMHPSWSPAVLGNGGADMAARVRYASGITGFTTAACSRFLTDELGAFPKKRDLDEPALRSGVLAEATFLEDLSACFKDEFLRSYITEEEECPLLEYGHIWVDAALDDGPQSGTDQDIGHGRQGEAQKSQDPDCPRPAERWIGYQPLEQEGKYNASNRTTGGSNARSKTSTPVEEMPHGGDAGSVEEGAGRAIQNPKHKHKMPIF</sequence>
<feature type="region of interest" description="Disordered" evidence="1">
    <location>
        <begin position="302"/>
        <end position="401"/>
    </location>
</feature>